<evidence type="ECO:0000313" key="1">
    <source>
        <dbReference type="EMBL" id="TDS59633.1"/>
    </source>
</evidence>
<dbReference type="RefSeq" id="WP_133712405.1">
    <property type="nucleotide sequence ID" value="NZ_SOAG01000010.1"/>
</dbReference>
<sequence>MNEFYNKLYEIAFFELKQFNKEILAENTPIITKEITLKNGLVICISKWLAIDAFVKFTHKNDTNSYSFDELLAMNYVPEQHQNLEFLEVHSSSFTKLTEV</sequence>
<organism evidence="1 2">
    <name type="scientific">Myroides indicus</name>
    <dbReference type="NCBI Taxonomy" id="1323422"/>
    <lineage>
        <taxon>Bacteria</taxon>
        <taxon>Pseudomonadati</taxon>
        <taxon>Bacteroidota</taxon>
        <taxon>Flavobacteriia</taxon>
        <taxon>Flavobacteriales</taxon>
        <taxon>Flavobacteriaceae</taxon>
        <taxon>Myroides</taxon>
    </lineage>
</organism>
<name>A0A4R7F572_9FLAO</name>
<dbReference type="Proteomes" id="UP000295215">
    <property type="component" value="Unassembled WGS sequence"/>
</dbReference>
<dbReference type="EMBL" id="SOAG01000010">
    <property type="protein sequence ID" value="TDS59633.1"/>
    <property type="molecule type" value="Genomic_DNA"/>
</dbReference>
<proteinExistence type="predicted"/>
<dbReference type="AlphaFoldDB" id="A0A4R7F572"/>
<keyword evidence="2" id="KW-1185">Reference proteome</keyword>
<comment type="caution">
    <text evidence="1">The sequence shown here is derived from an EMBL/GenBank/DDBJ whole genome shotgun (WGS) entry which is preliminary data.</text>
</comment>
<reference evidence="1 2" key="1">
    <citation type="submission" date="2019-03" db="EMBL/GenBank/DDBJ databases">
        <title>Genomic Encyclopedia of Archaeal and Bacterial Type Strains, Phase II (KMG-II): from individual species to whole genera.</title>
        <authorList>
            <person name="Goeker M."/>
        </authorList>
    </citation>
    <scope>NUCLEOTIDE SEQUENCE [LARGE SCALE GENOMIC DNA]</scope>
    <source>
        <strain evidence="1 2">DSM 28213</strain>
    </source>
</reference>
<evidence type="ECO:0000313" key="2">
    <source>
        <dbReference type="Proteomes" id="UP000295215"/>
    </source>
</evidence>
<accession>A0A4R7F572</accession>
<gene>
    <name evidence="1" type="ORF">C8P70_11081</name>
</gene>
<protein>
    <submittedName>
        <fullName evidence="1">Uncharacterized protein</fullName>
    </submittedName>
</protein>